<dbReference type="Pfam" id="PF00586">
    <property type="entry name" value="AIRS"/>
    <property type="match status" value="1"/>
</dbReference>
<dbReference type="PANTHER" id="PTHR30270:SF2">
    <property type="entry name" value="HYDROGENASE EXPRESSION_FORMATION PROTEIN"/>
    <property type="match status" value="1"/>
</dbReference>
<dbReference type="SUPFAM" id="SSF55326">
    <property type="entry name" value="PurM N-terminal domain-like"/>
    <property type="match status" value="1"/>
</dbReference>
<dbReference type="InterPro" id="IPR016188">
    <property type="entry name" value="PurM-like_N"/>
</dbReference>
<dbReference type="GO" id="GO:0009228">
    <property type="term" value="P:thiamine biosynthetic process"/>
    <property type="evidence" value="ECO:0007669"/>
    <property type="project" value="InterPro"/>
</dbReference>
<dbReference type="Gene3D" id="3.30.1330.10">
    <property type="entry name" value="PurM-like, N-terminal domain"/>
    <property type="match status" value="1"/>
</dbReference>
<dbReference type="InterPro" id="IPR006283">
    <property type="entry name" value="ThiL-like"/>
</dbReference>
<dbReference type="PANTHER" id="PTHR30270">
    <property type="entry name" value="THIAMINE-MONOPHOSPHATE KINASE"/>
    <property type="match status" value="1"/>
</dbReference>
<dbReference type="EMBL" id="BARU01018255">
    <property type="protein sequence ID" value="GAH54321.1"/>
    <property type="molecule type" value="Genomic_DNA"/>
</dbReference>
<protein>
    <recommendedName>
        <fullName evidence="1">PurM-like N-terminal domain-containing protein</fullName>
    </recommendedName>
</protein>
<feature type="domain" description="PurM-like N-terminal" evidence="1">
    <location>
        <begin position="10"/>
        <end position="96"/>
    </location>
</feature>
<evidence type="ECO:0000313" key="2">
    <source>
        <dbReference type="EMBL" id="GAH54321.1"/>
    </source>
</evidence>
<comment type="caution">
    <text evidence="2">The sequence shown here is derived from an EMBL/GenBank/DDBJ whole genome shotgun (WGS) entry which is preliminary data.</text>
</comment>
<name>X1G8S5_9ZZZZ</name>
<accession>X1G8S5</accession>
<dbReference type="InterPro" id="IPR036921">
    <property type="entry name" value="PurM-like_N_sf"/>
</dbReference>
<gene>
    <name evidence="2" type="ORF">S03H2_30190</name>
</gene>
<dbReference type="AlphaFoldDB" id="X1G8S5"/>
<proteinExistence type="predicted"/>
<sequence length="127" mass="13456">MEGIHSRLSDFPFICGFHVTRAALRDLYVKGAKPISIMVDVHLGDDADISKLFDFMAGISTISELTNVPITAGSTLRIGGDMVIGDRLVGGIAAVGVCKRILARRNIIPGNKILMTEGSGGDSLSIK</sequence>
<reference evidence="2" key="1">
    <citation type="journal article" date="2014" name="Front. Microbiol.">
        <title>High frequency of phylogenetically diverse reductive dehalogenase-homologous genes in deep subseafloor sedimentary metagenomes.</title>
        <authorList>
            <person name="Kawai M."/>
            <person name="Futagami T."/>
            <person name="Toyoda A."/>
            <person name="Takaki Y."/>
            <person name="Nishi S."/>
            <person name="Hori S."/>
            <person name="Arai W."/>
            <person name="Tsubouchi T."/>
            <person name="Morono Y."/>
            <person name="Uchiyama I."/>
            <person name="Ito T."/>
            <person name="Fujiyama A."/>
            <person name="Inagaki F."/>
            <person name="Takami H."/>
        </authorList>
    </citation>
    <scope>NUCLEOTIDE SEQUENCE</scope>
    <source>
        <strain evidence="2">Expedition CK06-06</strain>
    </source>
</reference>
<organism evidence="2">
    <name type="scientific">marine sediment metagenome</name>
    <dbReference type="NCBI Taxonomy" id="412755"/>
    <lineage>
        <taxon>unclassified sequences</taxon>
        <taxon>metagenomes</taxon>
        <taxon>ecological metagenomes</taxon>
    </lineage>
</organism>
<evidence type="ECO:0000259" key="1">
    <source>
        <dbReference type="Pfam" id="PF00586"/>
    </source>
</evidence>
<dbReference type="GO" id="GO:0009030">
    <property type="term" value="F:thiamine-phosphate kinase activity"/>
    <property type="evidence" value="ECO:0007669"/>
    <property type="project" value="InterPro"/>
</dbReference>